<organism evidence="3 4">
    <name type="scientific">Daphnia magna</name>
    <dbReference type="NCBI Taxonomy" id="35525"/>
    <lineage>
        <taxon>Eukaryota</taxon>
        <taxon>Metazoa</taxon>
        <taxon>Ecdysozoa</taxon>
        <taxon>Arthropoda</taxon>
        <taxon>Crustacea</taxon>
        <taxon>Branchiopoda</taxon>
        <taxon>Diplostraca</taxon>
        <taxon>Cladocera</taxon>
        <taxon>Anomopoda</taxon>
        <taxon>Daphniidae</taxon>
        <taxon>Daphnia</taxon>
    </lineage>
</organism>
<keyword evidence="4" id="KW-1185">Reference proteome</keyword>
<sequence length="549" mass="61807">MKSTFYVYPFSFPNLSHLDLLMPFAILFMFPQLSCLAVDFHRCSTPSTRNQVNVDARFIILTSDYTITSPVSIGEGGCSSVYKGNYNNKTVAVKQFKIDNVALPVNANMLLKEAEQLAGLNHPNVIKFMAVCPSAGSLLLEYAVKTIKMSEGESYEVHYLRQLLDAVGESFPEQLKFEACYESLTGLQYFHSKKVIHGDLKSANVLVTGLMEDGQEETDQFFFKLTDLGQTHVTPNTKLKTNRTLKTEHVNKAGTVYFEAPEIFENSPKSEASDIYSFGMVMYELFYPSIGHPWESICTSSNPQVVSASIIQAVKCGRRPPVEASSPNCHFTEMMKKCWDRDPEKRPTVSSLIIDIQNLQVKIFVAVLKILIAIACSLKFATENGNQERLVSSNSSPVTTPVIAFTQCTLNLRPAETVHKRILDFSEGSNSISSSPTRSIPSRSYRQTKKQRMANSKAKDVGHIAKFNGTNFLSWKYGIWMFLEKNRLIPVVDGRETEPKERCLKKGYCFVMMKSNAKLRFHQTDVISRVTEGIRKSSIFRFKVEIPPN</sequence>
<evidence type="ECO:0000259" key="2">
    <source>
        <dbReference type="PROSITE" id="PS50011"/>
    </source>
</evidence>
<dbReference type="InterPro" id="IPR050167">
    <property type="entry name" value="Ser_Thr_protein_kinase"/>
</dbReference>
<dbReference type="GO" id="GO:0005737">
    <property type="term" value="C:cytoplasm"/>
    <property type="evidence" value="ECO:0007669"/>
    <property type="project" value="TreeGrafter"/>
</dbReference>
<dbReference type="SMART" id="SM00220">
    <property type="entry name" value="S_TKc"/>
    <property type="match status" value="1"/>
</dbReference>
<dbReference type="GO" id="GO:0007165">
    <property type="term" value="P:signal transduction"/>
    <property type="evidence" value="ECO:0007669"/>
    <property type="project" value="TreeGrafter"/>
</dbReference>
<dbReference type="PROSITE" id="PS00108">
    <property type="entry name" value="PROTEIN_KINASE_ST"/>
    <property type="match status" value="1"/>
</dbReference>
<dbReference type="PANTHER" id="PTHR23257">
    <property type="entry name" value="SERINE-THREONINE PROTEIN KINASE"/>
    <property type="match status" value="1"/>
</dbReference>
<dbReference type="STRING" id="35525.A0A164W7T0"/>
<evidence type="ECO:0000313" key="3">
    <source>
        <dbReference type="EMBL" id="KZS13029.1"/>
    </source>
</evidence>
<accession>A0A164W7T0</accession>
<dbReference type="Proteomes" id="UP000076858">
    <property type="component" value="Unassembled WGS sequence"/>
</dbReference>
<dbReference type="AlphaFoldDB" id="A0A164W7T0"/>
<evidence type="ECO:0000313" key="4">
    <source>
        <dbReference type="Proteomes" id="UP000076858"/>
    </source>
</evidence>
<feature type="domain" description="Protein kinase" evidence="2">
    <location>
        <begin position="67"/>
        <end position="365"/>
    </location>
</feature>
<evidence type="ECO:0000256" key="1">
    <source>
        <dbReference type="SAM" id="MobiDB-lite"/>
    </source>
</evidence>
<dbReference type="EMBL" id="LRGB01001315">
    <property type="protein sequence ID" value="KZS13029.1"/>
    <property type="molecule type" value="Genomic_DNA"/>
</dbReference>
<name>A0A164W7T0_9CRUS</name>
<dbReference type="GO" id="GO:0005524">
    <property type="term" value="F:ATP binding"/>
    <property type="evidence" value="ECO:0007669"/>
    <property type="project" value="InterPro"/>
</dbReference>
<dbReference type="Pfam" id="PF07714">
    <property type="entry name" value="PK_Tyr_Ser-Thr"/>
    <property type="match status" value="1"/>
</dbReference>
<dbReference type="InterPro" id="IPR011009">
    <property type="entry name" value="Kinase-like_dom_sf"/>
</dbReference>
<dbReference type="PROSITE" id="PS50011">
    <property type="entry name" value="PROTEIN_KINASE_DOM"/>
    <property type="match status" value="1"/>
</dbReference>
<dbReference type="Gene3D" id="3.30.200.20">
    <property type="entry name" value="Phosphorylase Kinase, domain 1"/>
    <property type="match status" value="1"/>
</dbReference>
<protein>
    <submittedName>
        <fullName evidence="3">TE: Retrovirus-related Pol Polyprotein from Transposon TNT 1-94</fullName>
    </submittedName>
</protein>
<dbReference type="InterPro" id="IPR000719">
    <property type="entry name" value="Prot_kinase_dom"/>
</dbReference>
<dbReference type="GO" id="GO:0004672">
    <property type="term" value="F:protein kinase activity"/>
    <property type="evidence" value="ECO:0007669"/>
    <property type="project" value="InterPro"/>
</dbReference>
<dbReference type="SUPFAM" id="SSF56112">
    <property type="entry name" value="Protein kinase-like (PK-like)"/>
    <property type="match status" value="1"/>
</dbReference>
<proteinExistence type="predicted"/>
<dbReference type="InterPro" id="IPR001245">
    <property type="entry name" value="Ser-Thr/Tyr_kinase_cat_dom"/>
</dbReference>
<comment type="caution">
    <text evidence="3">The sequence shown here is derived from an EMBL/GenBank/DDBJ whole genome shotgun (WGS) entry which is preliminary data.</text>
</comment>
<reference evidence="3 4" key="1">
    <citation type="submission" date="2016-03" db="EMBL/GenBank/DDBJ databases">
        <title>EvidentialGene: Evidence-directed Construction of Genes on Genomes.</title>
        <authorList>
            <person name="Gilbert D.G."/>
            <person name="Choi J.-H."/>
            <person name="Mockaitis K."/>
            <person name="Colbourne J."/>
            <person name="Pfrender M."/>
        </authorList>
    </citation>
    <scope>NUCLEOTIDE SEQUENCE [LARGE SCALE GENOMIC DNA]</scope>
    <source>
        <strain evidence="3 4">Xinb3</strain>
        <tissue evidence="3">Complete organism</tissue>
    </source>
</reference>
<gene>
    <name evidence="3" type="ORF">APZ42_021946</name>
</gene>
<feature type="region of interest" description="Disordered" evidence="1">
    <location>
        <begin position="428"/>
        <end position="447"/>
    </location>
</feature>
<dbReference type="Gene3D" id="1.10.510.10">
    <property type="entry name" value="Transferase(Phosphotransferase) domain 1"/>
    <property type="match status" value="1"/>
</dbReference>
<feature type="compositionally biased region" description="Low complexity" evidence="1">
    <location>
        <begin position="429"/>
        <end position="444"/>
    </location>
</feature>
<dbReference type="InterPro" id="IPR008271">
    <property type="entry name" value="Ser/Thr_kinase_AS"/>
</dbReference>